<dbReference type="InterPro" id="IPR018911">
    <property type="entry name" value="Gmad2_Ig-like_dom"/>
</dbReference>
<feature type="domain" description="Bacterial spore germination immunoglobulin-like" evidence="2">
    <location>
        <begin position="165"/>
        <end position="235"/>
    </location>
</feature>
<organism evidence="3 4">
    <name type="scientific">Phycicoccus elongatus Lp2</name>
    <dbReference type="NCBI Taxonomy" id="1193181"/>
    <lineage>
        <taxon>Bacteria</taxon>
        <taxon>Bacillati</taxon>
        <taxon>Actinomycetota</taxon>
        <taxon>Actinomycetes</taxon>
        <taxon>Micrococcales</taxon>
        <taxon>Intrasporangiaceae</taxon>
        <taxon>Phycicoccus</taxon>
    </lineage>
</organism>
<gene>
    <name evidence="3" type="ORF">BN10_680073</name>
</gene>
<dbReference type="InterPro" id="IPR019606">
    <property type="entry name" value="GerMN"/>
</dbReference>
<feature type="domain" description="GerMN" evidence="1">
    <location>
        <begin position="3"/>
        <end position="106"/>
    </location>
</feature>
<dbReference type="STRING" id="1193181.BN10_680073"/>
<dbReference type="Proteomes" id="UP000013167">
    <property type="component" value="Unassembled WGS sequence"/>
</dbReference>
<evidence type="ECO:0000313" key="3">
    <source>
        <dbReference type="EMBL" id="CCH70847.1"/>
    </source>
</evidence>
<dbReference type="HOGENOM" id="CLU_1119722_0_0_11"/>
<evidence type="ECO:0000259" key="1">
    <source>
        <dbReference type="Pfam" id="PF10646"/>
    </source>
</evidence>
<evidence type="ECO:0000313" key="4">
    <source>
        <dbReference type="Proteomes" id="UP000013167"/>
    </source>
</evidence>
<evidence type="ECO:0000259" key="2">
    <source>
        <dbReference type="Pfam" id="PF10648"/>
    </source>
</evidence>
<proteinExistence type="predicted"/>
<comment type="caution">
    <text evidence="3">The sequence shown here is derived from an EMBL/GenBank/DDBJ whole genome shotgun (WGS) entry which is preliminary data.</text>
</comment>
<name>N0E1T5_9MICO</name>
<dbReference type="eggNOG" id="COG5401">
    <property type="taxonomic scope" value="Bacteria"/>
</dbReference>
<dbReference type="RefSeq" id="WP_010850690.1">
    <property type="nucleotide sequence ID" value="NZ_HF570956.1"/>
</dbReference>
<evidence type="ECO:0008006" key="5">
    <source>
        <dbReference type="Google" id="ProtNLM"/>
    </source>
</evidence>
<dbReference type="EMBL" id="CAIZ01000139">
    <property type="protein sequence ID" value="CCH70847.1"/>
    <property type="molecule type" value="Genomic_DNA"/>
</dbReference>
<dbReference type="OrthoDB" id="4843507at2"/>
<dbReference type="AlphaFoldDB" id="N0E1T5"/>
<sequence length="248" mass="25884">MPVYYIAPEALGWPESGLGLRRVWVPAETPDTPAAKAKAALVIALGRPTATEGQIKAWDGVSLSNIVIDSDRITVTLSGAPSADIADNIAGLAVQQLVWTAQAAVGQGNLPVQLTTTDGASRLWTVDISAPFTRPARAQQYTVLTDLWITEPSYPEGGTAVVPAGRPLKISGEATVFEANVQWQLSDATGHVVDQGFVTASAGAPDRGTFDISVTIPDAGEYVLKAFAVSMKDGAGEVANDSVSLTVR</sequence>
<accession>N0E1T5</accession>
<reference evidence="3 4" key="1">
    <citation type="journal article" date="2013" name="ISME J.">
        <title>A metabolic model for members of the genus Tetrasphaera involved in enhanced biological phosphorus removal.</title>
        <authorList>
            <person name="Kristiansen R."/>
            <person name="Nguyen H.T.T."/>
            <person name="Saunders A.M."/>
            <person name="Nielsen J.L."/>
            <person name="Wimmer R."/>
            <person name="Le V.Q."/>
            <person name="McIlroy S.J."/>
            <person name="Petrovski S."/>
            <person name="Seviour R.J."/>
            <person name="Calteau A."/>
            <person name="Nielsen K.L."/>
            <person name="Nielsen P.H."/>
        </authorList>
    </citation>
    <scope>NUCLEOTIDE SEQUENCE [LARGE SCALE GENOMIC DNA]</scope>
    <source>
        <strain evidence="3 4">Lp2</strain>
    </source>
</reference>
<dbReference type="Pfam" id="PF10646">
    <property type="entry name" value="Germane"/>
    <property type="match status" value="1"/>
</dbReference>
<keyword evidence="4" id="KW-1185">Reference proteome</keyword>
<protein>
    <recommendedName>
        <fullName evidence="5">Bacterial spore germination immunoglobulin-like domain-containing protein</fullName>
    </recommendedName>
</protein>
<dbReference type="Pfam" id="PF10648">
    <property type="entry name" value="Gmad2"/>
    <property type="match status" value="1"/>
</dbReference>